<dbReference type="FunFam" id="3.40.50.2000:FF:000111">
    <property type="entry name" value="Monogalactosyldiacylglycerol synthase 3, chloroplastic"/>
    <property type="match status" value="1"/>
</dbReference>
<comment type="subcellular location">
    <subcellularLocation>
        <location evidence="9">Plastid</location>
        <location evidence="9">Chloroplast membrane</location>
    </subcellularLocation>
</comment>
<evidence type="ECO:0000256" key="6">
    <source>
        <dbReference type="ARBA" id="ARBA00022679"/>
    </source>
</evidence>
<gene>
    <name evidence="12" type="ORF">DKX38_028539</name>
</gene>
<dbReference type="CDD" id="cd17507">
    <property type="entry name" value="GT28_Beta-DGS-like"/>
    <property type="match status" value="1"/>
</dbReference>
<evidence type="ECO:0000256" key="2">
    <source>
        <dbReference type="ARBA" id="ARBA00012615"/>
    </source>
</evidence>
<dbReference type="PANTHER" id="PTHR43025">
    <property type="entry name" value="MONOGALACTOSYLDIACYLGLYCEROL SYNTHASE"/>
    <property type="match status" value="1"/>
</dbReference>
<comment type="caution">
    <text evidence="12">The sequence shown here is derived from an EMBL/GenBank/DDBJ whole genome shotgun (WGS) entry which is preliminary data.</text>
</comment>
<dbReference type="AlphaFoldDB" id="A0A5N5JB00"/>
<accession>A0A5N5JB00</accession>
<keyword evidence="5" id="KW-0328">Glycosyltransferase</keyword>
<dbReference type="SUPFAM" id="SSF53756">
    <property type="entry name" value="UDP-Glycosyltransferase/glycogen phosphorylase"/>
    <property type="match status" value="1"/>
</dbReference>
<keyword evidence="3" id="KW-0150">Chloroplast</keyword>
<dbReference type="GO" id="GO:0009247">
    <property type="term" value="P:glycolipid biosynthetic process"/>
    <property type="evidence" value="ECO:0007669"/>
    <property type="project" value="InterPro"/>
</dbReference>
<evidence type="ECO:0000256" key="9">
    <source>
        <dbReference type="ARBA" id="ARBA00046299"/>
    </source>
</evidence>
<protein>
    <recommendedName>
        <fullName evidence="2">monogalactosyldiacylglycerol synthase</fullName>
        <ecNumber evidence="2">2.4.1.46</ecNumber>
    </recommendedName>
</protein>
<evidence type="ECO:0000259" key="10">
    <source>
        <dbReference type="Pfam" id="PF04101"/>
    </source>
</evidence>
<evidence type="ECO:0000256" key="5">
    <source>
        <dbReference type="ARBA" id="ARBA00022676"/>
    </source>
</evidence>
<proteinExistence type="inferred from homology"/>
<evidence type="ECO:0000256" key="3">
    <source>
        <dbReference type="ARBA" id="ARBA00022528"/>
    </source>
</evidence>
<evidence type="ECO:0000256" key="8">
    <source>
        <dbReference type="ARBA" id="ARBA00023136"/>
    </source>
</evidence>
<dbReference type="Pfam" id="PF06925">
    <property type="entry name" value="MGDG_synth"/>
    <property type="match status" value="2"/>
</dbReference>
<organism evidence="12 13">
    <name type="scientific">Salix brachista</name>
    <dbReference type="NCBI Taxonomy" id="2182728"/>
    <lineage>
        <taxon>Eukaryota</taxon>
        <taxon>Viridiplantae</taxon>
        <taxon>Streptophyta</taxon>
        <taxon>Embryophyta</taxon>
        <taxon>Tracheophyta</taxon>
        <taxon>Spermatophyta</taxon>
        <taxon>Magnoliopsida</taxon>
        <taxon>eudicotyledons</taxon>
        <taxon>Gunneridae</taxon>
        <taxon>Pentapetalae</taxon>
        <taxon>rosids</taxon>
        <taxon>fabids</taxon>
        <taxon>Malpighiales</taxon>
        <taxon>Salicaceae</taxon>
        <taxon>Saliceae</taxon>
        <taxon>Salix</taxon>
    </lineage>
</organism>
<dbReference type="GO" id="GO:0046509">
    <property type="term" value="F:1,2-diacylglycerol 3-beta-galactosyltransferase activity"/>
    <property type="evidence" value="ECO:0007669"/>
    <property type="project" value="UniProtKB-EC"/>
</dbReference>
<dbReference type="InterPro" id="IPR007235">
    <property type="entry name" value="Glyco_trans_28_C"/>
</dbReference>
<feature type="domain" description="Diacylglycerol glucosyltransferase N-terminal" evidence="11">
    <location>
        <begin position="86"/>
        <end position="165"/>
    </location>
</feature>
<dbReference type="Pfam" id="PF04101">
    <property type="entry name" value="Glyco_tran_28_C"/>
    <property type="match status" value="1"/>
</dbReference>
<dbReference type="EC" id="2.4.1.46" evidence="2"/>
<feature type="domain" description="Diacylglycerol glucosyltransferase N-terminal" evidence="11">
    <location>
        <begin position="187"/>
        <end position="278"/>
    </location>
</feature>
<dbReference type="Proteomes" id="UP000326939">
    <property type="component" value="Chromosome 18"/>
</dbReference>
<keyword evidence="6" id="KW-0808">Transferase</keyword>
<sequence length="534" mass="60209">MTIVASPRKSSFTEVLQRVYGNFGSLSGGSNSSNGFYGNNLQKHRCYVHESEDDFEEEDGTMELVQIGVARTKNVLILMSDTGGGHRASAEAIREAFKLEYGDEYNIIVKDVWKEYTGWPLNDMERQYKFMVKHVQLWKVAFHSTSPRWIHSCYLAAIAAYYAKYFNFLDLFWVFSFTFYDNLLPASREVEAGLMEYRPDIIISVHPLMQHIPLWVLKWQGLQKKVIFVTVITDLNSCHPTWFHPGVNRCYCPSKEVAKRAALDGLEDSQIRVFGLPIRPSFALAVLSKDELREELELDPDLPAVLLMGGGEGMGPVKKTALALGESLYDKELGKPLGQLIIICGRNKVLKSTLESHEWAIPVKVRGFETQMEKWMGACDCIITKAGPGTIAEALIRGLPIILNDYIPGQEKGNVPYVVDNGAGVFTRSPKETARIVKEWFSTRTDELKRMSENALKLAQPEAVFDIVKDIHELAKARGPLANIPYSSSSQDMMMDFLHSKDVWFASLECSPCSAITLNLRSRQQITCKMLPEI</sequence>
<keyword evidence="8" id="KW-0472">Membrane</keyword>
<dbReference type="EMBL" id="VDCV01000018">
    <property type="protein sequence ID" value="KAB5514633.1"/>
    <property type="molecule type" value="Genomic_DNA"/>
</dbReference>
<comment type="similarity">
    <text evidence="1">Belongs to the glycosyltransferase 28 family.</text>
</comment>
<evidence type="ECO:0000256" key="7">
    <source>
        <dbReference type="ARBA" id="ARBA00022946"/>
    </source>
</evidence>
<dbReference type="PANTHER" id="PTHR43025:SF1">
    <property type="entry name" value="MONOGALACTOSYLDIACYLGLYCEROL SYNTHASE 2, CHLOROPLASTIC"/>
    <property type="match status" value="1"/>
</dbReference>
<dbReference type="InterPro" id="IPR050519">
    <property type="entry name" value="Glycosyltransf_28_UgtP"/>
</dbReference>
<feature type="domain" description="Glycosyl transferase family 28 C-terminal" evidence="10">
    <location>
        <begin position="309"/>
        <end position="437"/>
    </location>
</feature>
<evidence type="ECO:0000313" key="12">
    <source>
        <dbReference type="EMBL" id="KAB5514633.1"/>
    </source>
</evidence>
<keyword evidence="4" id="KW-0934">Plastid</keyword>
<dbReference type="Gene3D" id="3.40.50.2000">
    <property type="entry name" value="Glycogen Phosphorylase B"/>
    <property type="match status" value="1"/>
</dbReference>
<dbReference type="GO" id="GO:0031969">
    <property type="term" value="C:chloroplast membrane"/>
    <property type="evidence" value="ECO:0007669"/>
    <property type="project" value="UniProtKB-SubCell"/>
</dbReference>
<evidence type="ECO:0000256" key="4">
    <source>
        <dbReference type="ARBA" id="ARBA00022640"/>
    </source>
</evidence>
<reference evidence="13" key="1">
    <citation type="journal article" date="2019" name="Gigascience">
        <title>De novo genome assembly of the endangered Acer yangbiense, a plant species with extremely small populations endemic to Yunnan Province, China.</title>
        <authorList>
            <person name="Yang J."/>
            <person name="Wariss H.M."/>
            <person name="Tao L."/>
            <person name="Zhang R."/>
            <person name="Yun Q."/>
            <person name="Hollingsworth P."/>
            <person name="Dao Z."/>
            <person name="Luo G."/>
            <person name="Guo H."/>
            <person name="Ma Y."/>
            <person name="Sun W."/>
        </authorList>
    </citation>
    <scope>NUCLEOTIDE SEQUENCE [LARGE SCALE GENOMIC DNA]</scope>
    <source>
        <strain evidence="13">cv. br00</strain>
    </source>
</reference>
<evidence type="ECO:0000259" key="11">
    <source>
        <dbReference type="Pfam" id="PF06925"/>
    </source>
</evidence>
<name>A0A5N5JB00_9ROSI</name>
<keyword evidence="13" id="KW-1185">Reference proteome</keyword>
<dbReference type="InterPro" id="IPR009695">
    <property type="entry name" value="Diacylglyc_glucosyltr_N"/>
</dbReference>
<evidence type="ECO:0000313" key="13">
    <source>
        <dbReference type="Proteomes" id="UP000326939"/>
    </source>
</evidence>
<keyword evidence="7" id="KW-0809">Transit peptide</keyword>
<evidence type="ECO:0000256" key="1">
    <source>
        <dbReference type="ARBA" id="ARBA00006962"/>
    </source>
</evidence>